<dbReference type="RefSeq" id="WP_007048796.1">
    <property type="nucleotide sequence ID" value="NZ_CABKNJ010000005.1"/>
</dbReference>
<dbReference type="Proteomes" id="UP000261212">
    <property type="component" value="Unassembled WGS sequence"/>
</dbReference>
<evidence type="ECO:0000256" key="6">
    <source>
        <dbReference type="ARBA" id="ARBA00022692"/>
    </source>
</evidence>
<keyword evidence="4" id="KW-0444">Lipid biosynthesis</keyword>
<dbReference type="AlphaFoldDB" id="A0A3E3DUE0"/>
<keyword evidence="5" id="KW-0808">Transferase</keyword>
<feature type="binding site" evidence="17">
    <location>
        <position position="74"/>
    </location>
    <ligand>
        <name>ATP</name>
        <dbReference type="ChEBI" id="CHEBI:30616"/>
    </ligand>
</feature>
<feature type="transmembrane region" description="Helical" evidence="19">
    <location>
        <begin position="94"/>
        <end position="115"/>
    </location>
</feature>
<evidence type="ECO:0000256" key="18">
    <source>
        <dbReference type="PIRSR" id="PIRSR600829-4"/>
    </source>
</evidence>
<evidence type="ECO:0000256" key="7">
    <source>
        <dbReference type="ARBA" id="ARBA00022741"/>
    </source>
</evidence>
<evidence type="ECO:0000256" key="14">
    <source>
        <dbReference type="ARBA" id="ARBA00023264"/>
    </source>
</evidence>
<evidence type="ECO:0000256" key="5">
    <source>
        <dbReference type="ARBA" id="ARBA00022679"/>
    </source>
</evidence>
<keyword evidence="8 20" id="KW-0418">Kinase</keyword>
<dbReference type="Pfam" id="PF01219">
    <property type="entry name" value="DAGK_prokar"/>
    <property type="match status" value="1"/>
</dbReference>
<evidence type="ECO:0000256" key="4">
    <source>
        <dbReference type="ARBA" id="ARBA00022516"/>
    </source>
</evidence>
<evidence type="ECO:0000256" key="13">
    <source>
        <dbReference type="ARBA" id="ARBA00023209"/>
    </source>
</evidence>
<evidence type="ECO:0000256" key="9">
    <source>
        <dbReference type="ARBA" id="ARBA00022840"/>
    </source>
</evidence>
<dbReference type="Gene3D" id="1.10.287.3610">
    <property type="match status" value="1"/>
</dbReference>
<keyword evidence="6 19" id="KW-0812">Transmembrane</keyword>
<evidence type="ECO:0000313" key="21">
    <source>
        <dbReference type="Proteomes" id="UP000261212"/>
    </source>
</evidence>
<dbReference type="InterPro" id="IPR036945">
    <property type="entry name" value="DAGK_sf"/>
</dbReference>
<evidence type="ECO:0000256" key="8">
    <source>
        <dbReference type="ARBA" id="ARBA00022777"/>
    </source>
</evidence>
<evidence type="ECO:0000256" key="10">
    <source>
        <dbReference type="ARBA" id="ARBA00022989"/>
    </source>
</evidence>
<evidence type="ECO:0000256" key="19">
    <source>
        <dbReference type="SAM" id="Phobius"/>
    </source>
</evidence>
<evidence type="ECO:0000313" key="20">
    <source>
        <dbReference type="EMBL" id="RGD72862.1"/>
    </source>
</evidence>
<keyword evidence="18" id="KW-0479">Metal-binding</keyword>
<comment type="similarity">
    <text evidence="2">Belongs to the bacterial diacylglycerol kinase family.</text>
</comment>
<dbReference type="GO" id="GO:0046872">
    <property type="term" value="F:metal ion binding"/>
    <property type="evidence" value="ECO:0007669"/>
    <property type="project" value="UniProtKB-KW"/>
</dbReference>
<gene>
    <name evidence="20" type="ORF">DW687_12070</name>
</gene>
<keyword evidence="9 17" id="KW-0067">ATP-binding</keyword>
<proteinExistence type="inferred from homology"/>
<organism evidence="20 21">
    <name type="scientific">Anaerofustis stercorihominis</name>
    <dbReference type="NCBI Taxonomy" id="214853"/>
    <lineage>
        <taxon>Bacteria</taxon>
        <taxon>Bacillati</taxon>
        <taxon>Bacillota</taxon>
        <taxon>Clostridia</taxon>
        <taxon>Eubacteriales</taxon>
        <taxon>Eubacteriaceae</taxon>
        <taxon>Anaerofustis</taxon>
    </lineage>
</organism>
<dbReference type="GO" id="GO:0005886">
    <property type="term" value="C:plasma membrane"/>
    <property type="evidence" value="ECO:0007669"/>
    <property type="project" value="UniProtKB-SubCell"/>
</dbReference>
<reference evidence="20 21" key="1">
    <citation type="submission" date="2018-08" db="EMBL/GenBank/DDBJ databases">
        <title>A genome reference for cultivated species of the human gut microbiota.</title>
        <authorList>
            <person name="Zou Y."/>
            <person name="Xue W."/>
            <person name="Luo G."/>
        </authorList>
    </citation>
    <scope>NUCLEOTIDE SEQUENCE [LARGE SCALE GENOMIC DNA]</scope>
    <source>
        <strain evidence="20 21">AM25-6</strain>
    </source>
</reference>
<comment type="caution">
    <text evidence="20">The sequence shown here is derived from an EMBL/GenBank/DDBJ whole genome shotgun (WGS) entry which is preliminary data.</text>
</comment>
<keyword evidence="7 17" id="KW-0547">Nucleotide-binding</keyword>
<comment type="subcellular location">
    <subcellularLocation>
        <location evidence="1">Cell membrane</location>
        <topology evidence="1">Multi-pass membrane protein</topology>
    </subcellularLocation>
</comment>
<keyword evidence="3" id="KW-1003">Cell membrane</keyword>
<evidence type="ECO:0000256" key="16">
    <source>
        <dbReference type="PIRSR" id="PIRSR600829-2"/>
    </source>
</evidence>
<keyword evidence="14" id="KW-1208">Phospholipid metabolism</keyword>
<evidence type="ECO:0000256" key="12">
    <source>
        <dbReference type="ARBA" id="ARBA00023136"/>
    </source>
</evidence>
<keyword evidence="10 19" id="KW-1133">Transmembrane helix</keyword>
<feature type="active site" description="Proton acceptor" evidence="15">
    <location>
        <position position="67"/>
    </location>
</feature>
<evidence type="ECO:0000256" key="17">
    <source>
        <dbReference type="PIRSR" id="PIRSR600829-3"/>
    </source>
</evidence>
<feature type="transmembrane region" description="Helical" evidence="19">
    <location>
        <begin position="29"/>
        <end position="48"/>
    </location>
</feature>
<feature type="binding site" evidence="16">
    <location>
        <position position="67"/>
    </location>
    <ligand>
        <name>substrate</name>
    </ligand>
</feature>
<feature type="transmembrane region" description="Helical" evidence="19">
    <location>
        <begin position="54"/>
        <end position="73"/>
    </location>
</feature>
<evidence type="ECO:0000256" key="11">
    <source>
        <dbReference type="ARBA" id="ARBA00023098"/>
    </source>
</evidence>
<evidence type="ECO:0000256" key="3">
    <source>
        <dbReference type="ARBA" id="ARBA00022475"/>
    </source>
</evidence>
<protein>
    <submittedName>
        <fullName evidence="20">Diacylglycerol kinase family protein</fullName>
    </submittedName>
</protein>
<dbReference type="GO" id="GO:0008654">
    <property type="term" value="P:phospholipid biosynthetic process"/>
    <property type="evidence" value="ECO:0007669"/>
    <property type="project" value="UniProtKB-KW"/>
</dbReference>
<dbReference type="GO" id="GO:0005524">
    <property type="term" value="F:ATP binding"/>
    <property type="evidence" value="ECO:0007669"/>
    <property type="project" value="UniProtKB-KW"/>
</dbReference>
<keyword evidence="18" id="KW-0460">Magnesium</keyword>
<dbReference type="InterPro" id="IPR033717">
    <property type="entry name" value="UDPK"/>
</dbReference>
<dbReference type="GO" id="GO:0016301">
    <property type="term" value="F:kinase activity"/>
    <property type="evidence" value="ECO:0007669"/>
    <property type="project" value="UniProtKB-KW"/>
</dbReference>
<evidence type="ECO:0000256" key="2">
    <source>
        <dbReference type="ARBA" id="ARBA00005967"/>
    </source>
</evidence>
<name>A0A3E3DUE0_9FIRM</name>
<dbReference type="PANTHER" id="PTHR34299:SF1">
    <property type="entry name" value="DIACYLGLYCEROL KINASE"/>
    <property type="match status" value="1"/>
</dbReference>
<feature type="binding site" evidence="16">
    <location>
        <position position="7"/>
    </location>
    <ligand>
        <name>substrate</name>
    </ligand>
</feature>
<dbReference type="CDD" id="cd14265">
    <property type="entry name" value="UDPK_IM_like"/>
    <property type="match status" value="1"/>
</dbReference>
<keyword evidence="13" id="KW-0594">Phospholipid biosynthesis</keyword>
<dbReference type="GeneID" id="97999298"/>
<dbReference type="PANTHER" id="PTHR34299">
    <property type="entry name" value="DIACYLGLYCEROL KINASE"/>
    <property type="match status" value="1"/>
</dbReference>
<feature type="binding site" evidence="17">
    <location>
        <begin position="92"/>
        <end position="93"/>
    </location>
    <ligand>
        <name>ATP</name>
        <dbReference type="ChEBI" id="CHEBI:30616"/>
    </ligand>
</feature>
<feature type="binding site" evidence="18">
    <location>
        <position position="74"/>
    </location>
    <ligand>
        <name>a divalent metal cation</name>
        <dbReference type="ChEBI" id="CHEBI:60240"/>
    </ligand>
</feature>
<comment type="cofactor">
    <cofactor evidence="18">
        <name>Mg(2+)</name>
        <dbReference type="ChEBI" id="CHEBI:18420"/>
    </cofactor>
    <text evidence="18">Mn(2+), Zn(2+), Cd(2+) and Co(2+) support activity to lesser extents.</text>
</comment>
<evidence type="ECO:0000256" key="1">
    <source>
        <dbReference type="ARBA" id="ARBA00004651"/>
    </source>
</evidence>
<keyword evidence="11" id="KW-0443">Lipid metabolism</keyword>
<sequence length="124" mass="13960">MIRHIKRLFKSFRYAWHGVQYNFRTQQNFKIHCTCAVLAIIGAIILKFSYFEWIALGFTIFLVIILEAVNTAIEEAVNCATKEMNENAKRAKDSAACAVLIGAFMAVLMGAALYIPKIISLIRG</sequence>
<feature type="binding site" evidence="17">
    <location>
        <position position="7"/>
    </location>
    <ligand>
        <name>ATP</name>
        <dbReference type="ChEBI" id="CHEBI:30616"/>
    </ligand>
</feature>
<accession>A0A3E3DUE0</accession>
<evidence type="ECO:0000256" key="15">
    <source>
        <dbReference type="PIRSR" id="PIRSR600829-1"/>
    </source>
</evidence>
<dbReference type="InterPro" id="IPR000829">
    <property type="entry name" value="DAGK"/>
</dbReference>
<feature type="binding site" evidence="17">
    <location>
        <position position="14"/>
    </location>
    <ligand>
        <name>ATP</name>
        <dbReference type="ChEBI" id="CHEBI:30616"/>
    </ligand>
</feature>
<dbReference type="EMBL" id="QUSM01000010">
    <property type="protein sequence ID" value="RGD72862.1"/>
    <property type="molecule type" value="Genomic_DNA"/>
</dbReference>
<keyword evidence="12 19" id="KW-0472">Membrane</keyword>